<dbReference type="Proteomes" id="UP001320876">
    <property type="component" value="Unassembled WGS sequence"/>
</dbReference>
<proteinExistence type="predicted"/>
<evidence type="ECO:0000313" key="2">
    <source>
        <dbReference type="Proteomes" id="UP001320876"/>
    </source>
</evidence>
<evidence type="ECO:0000313" key="1">
    <source>
        <dbReference type="EMBL" id="MCW1921679.1"/>
    </source>
</evidence>
<comment type="caution">
    <text evidence="1">The sequence shown here is derived from an EMBL/GenBank/DDBJ whole genome shotgun (WGS) entry which is preliminary data.</text>
</comment>
<reference evidence="1 2" key="1">
    <citation type="submission" date="2022-10" db="EMBL/GenBank/DDBJ databases">
        <title>Luteolibacter arcticus strain CCTCC AB 2014275, whole genome shotgun sequencing project.</title>
        <authorList>
            <person name="Zhao G."/>
            <person name="Shen L."/>
        </authorList>
    </citation>
    <scope>NUCLEOTIDE SEQUENCE [LARGE SCALE GENOMIC DNA]</scope>
    <source>
        <strain evidence="1 2">CCTCC AB 2014275</strain>
    </source>
</reference>
<dbReference type="RefSeq" id="WP_264485788.1">
    <property type="nucleotide sequence ID" value="NZ_JAPDDT010000001.1"/>
</dbReference>
<sequence length="144" mass="15254">MTDPEKISRLASAAMDIPSFSPASPNSGPAIARPPFAIRKTLLCSECHASSTPMPFFPTRVAFYQEARVLFSERMAGANHRRSRPSRPSLASAACCLLTSLSALYVTSPRGEESLAGVARTVIQASNEAGAMVSNGTPDSKLEP</sequence>
<gene>
    <name evidence="1" type="ORF">OKA05_03885</name>
</gene>
<dbReference type="EMBL" id="JAPDDT010000001">
    <property type="protein sequence ID" value="MCW1921679.1"/>
    <property type="molecule type" value="Genomic_DNA"/>
</dbReference>
<keyword evidence="2" id="KW-1185">Reference proteome</keyword>
<name>A0ABT3GDP8_9BACT</name>
<accession>A0ABT3GDP8</accession>
<protein>
    <submittedName>
        <fullName evidence="1">Uncharacterized protein</fullName>
    </submittedName>
</protein>
<organism evidence="1 2">
    <name type="scientific">Luteolibacter arcticus</name>
    <dbReference type="NCBI Taxonomy" id="1581411"/>
    <lineage>
        <taxon>Bacteria</taxon>
        <taxon>Pseudomonadati</taxon>
        <taxon>Verrucomicrobiota</taxon>
        <taxon>Verrucomicrobiia</taxon>
        <taxon>Verrucomicrobiales</taxon>
        <taxon>Verrucomicrobiaceae</taxon>
        <taxon>Luteolibacter</taxon>
    </lineage>
</organism>